<reference evidence="7" key="1">
    <citation type="submission" date="2024-05" db="EMBL/GenBank/DDBJ databases">
        <title>Whole genome shotgun sequence of Streptomyces hydrogenans NBRC 13475.</title>
        <authorList>
            <person name="Komaki H."/>
            <person name="Tamura T."/>
        </authorList>
    </citation>
    <scope>NUCLEOTIDE SEQUENCE</scope>
    <source>
        <strain evidence="7">NBRC 13475</strain>
    </source>
</reference>
<evidence type="ECO:0008006" key="9">
    <source>
        <dbReference type="Google" id="ProtNLM"/>
    </source>
</evidence>
<dbReference type="InterPro" id="IPR028994">
    <property type="entry name" value="Integrin_alpha_N"/>
</dbReference>
<dbReference type="SMART" id="SM00458">
    <property type="entry name" value="RICIN"/>
    <property type="match status" value="1"/>
</dbReference>
<feature type="signal peptide" evidence="4">
    <location>
        <begin position="1"/>
        <end position="43"/>
    </location>
</feature>
<evidence type="ECO:0000259" key="5">
    <source>
        <dbReference type="SMART" id="SM00458"/>
    </source>
</evidence>
<dbReference type="InterPro" id="IPR013320">
    <property type="entry name" value="ConA-like_dom_sf"/>
</dbReference>
<accession>A0ABQ3PS62</accession>
<keyword evidence="1 4" id="KW-0732">Signal</keyword>
<feature type="chain" id="PRO_5046023448" description="Ricin B lectin domain-containing protein" evidence="4">
    <location>
        <begin position="44"/>
        <end position="1445"/>
    </location>
</feature>
<feature type="region of interest" description="Disordered" evidence="3">
    <location>
        <begin position="39"/>
        <end position="77"/>
    </location>
</feature>
<feature type="region of interest" description="Disordered" evidence="3">
    <location>
        <begin position="787"/>
        <end position="817"/>
    </location>
</feature>
<evidence type="ECO:0000256" key="1">
    <source>
        <dbReference type="ARBA" id="ARBA00022729"/>
    </source>
</evidence>
<protein>
    <recommendedName>
        <fullName evidence="9">Ricin B lectin domain-containing protein</fullName>
    </recommendedName>
</protein>
<dbReference type="Pfam" id="PF00652">
    <property type="entry name" value="Ricin_B_lectin"/>
    <property type="match status" value="1"/>
</dbReference>
<dbReference type="Pfam" id="PF13385">
    <property type="entry name" value="Laminin_G_3"/>
    <property type="match status" value="1"/>
</dbReference>
<evidence type="ECO:0000256" key="2">
    <source>
        <dbReference type="ARBA" id="ARBA00023157"/>
    </source>
</evidence>
<organism evidence="7 8">
    <name type="scientific">Streptomyces hydrogenans</name>
    <dbReference type="NCBI Taxonomy" id="1873719"/>
    <lineage>
        <taxon>Bacteria</taxon>
        <taxon>Bacillati</taxon>
        <taxon>Actinomycetota</taxon>
        <taxon>Actinomycetes</taxon>
        <taxon>Kitasatosporales</taxon>
        <taxon>Streptomycetaceae</taxon>
        <taxon>Streptomyces</taxon>
    </lineage>
</organism>
<dbReference type="PROSITE" id="PS50231">
    <property type="entry name" value="RICIN_B_LECTIN"/>
    <property type="match status" value="1"/>
</dbReference>
<keyword evidence="2" id="KW-1015">Disulfide bond</keyword>
<evidence type="ECO:0000313" key="7">
    <source>
        <dbReference type="EMBL" id="GHI27870.1"/>
    </source>
</evidence>
<dbReference type="Proteomes" id="UP001052739">
    <property type="component" value="Unassembled WGS sequence"/>
</dbReference>
<dbReference type="CDD" id="cd23451">
    <property type="entry name" value="beta-trefoil_Ricin_laminarinase"/>
    <property type="match status" value="1"/>
</dbReference>
<dbReference type="SMART" id="SM00560">
    <property type="entry name" value="LamGL"/>
    <property type="match status" value="1"/>
</dbReference>
<feature type="domain" description="Ricin B lectin" evidence="5">
    <location>
        <begin position="1316"/>
        <end position="1442"/>
    </location>
</feature>
<dbReference type="Gene3D" id="2.80.10.50">
    <property type="match status" value="1"/>
</dbReference>
<dbReference type="Gene3D" id="2.60.120.200">
    <property type="match status" value="1"/>
</dbReference>
<dbReference type="SUPFAM" id="SSF50370">
    <property type="entry name" value="Ricin B-like lectins"/>
    <property type="match status" value="1"/>
</dbReference>
<gene>
    <name evidence="7" type="ORF">Shyd_92410</name>
</gene>
<dbReference type="SUPFAM" id="SSF69318">
    <property type="entry name" value="Integrin alpha N-terminal domain"/>
    <property type="match status" value="1"/>
</dbReference>
<proteinExistence type="predicted"/>
<evidence type="ECO:0000313" key="8">
    <source>
        <dbReference type="Proteomes" id="UP001052739"/>
    </source>
</evidence>
<name>A0ABQ3PS62_9ACTN</name>
<feature type="domain" description="LamG-like jellyroll fold" evidence="6">
    <location>
        <begin position="1170"/>
        <end position="1310"/>
    </location>
</feature>
<keyword evidence="8" id="KW-1185">Reference proteome</keyword>
<feature type="region of interest" description="Disordered" evidence="3">
    <location>
        <begin position="238"/>
        <end position="292"/>
    </location>
</feature>
<dbReference type="SUPFAM" id="SSF49899">
    <property type="entry name" value="Concanavalin A-like lectins/glucanases"/>
    <property type="match status" value="1"/>
</dbReference>
<sequence length="1445" mass="151289">MHPRTVRTPGRRSSRLRRAWSPLAAALVASALTLVTVPPAAGAADDGPSPRQPSGGGVSAPAATPEQRAALAARAEAKRTGRAVVVDALTTDRSRTLANPDGTLTTTDHARAVRAKRGKAWADLDTTLARNADGSISPRVTSNSLTVSGGGSGPLASIATSDGTRLDVSAPFPLPAPTLDGDTAVYAEVLPDVDLRITALPDGGWRDVIVVRTAEAAADPRLRKLHFPVSAQGLKLSTDSKGNLSVKDGKGRTRMQAPTPFQWDSSAPSTETGRKDAKAPGQRSTADMPGDRATVSKVGIRTTAGGFDLVPDLATLGKGRGPWYIDPTISAESKANGSVQVQENHPETQNYNAIGELGTGYCGYSDCTGYGRYRAYFRIGVNPLIHTQPNGAPYPPTVYGSTLHAQVKAASSPGTDVPLGLYWTGAINQWTRWNAQPCGTGGHMQGCSKIGDSDRIVGTGPISFDVSWHMQRAAAEKWSDFTVAIAPDNEYEKLYRKRIASDPFIETRYDIAPSVWAPHTTPAPGFARTNTYDGCNIAGQRPEDAGWVGNNQSISLTAANWSPANFNLYTVFTLLDGTDNSKNQTLGTWSSSWNPNGVTVSAGSLTDGHWYGYNVIAYDDPGNGGLASPQTERCYFRVDRTSPSVAVTSTDFPPSGTPNPNPAKYSHQKGAFALTGQDPAPSTGPNRSGVACFRVSTSPTPVTGWKCGDSGTLLADGDGRAVHEAVPGTWGTNLLYVQAQDNAGNYSQPAVYTYYAPAQPGLLPVFGDTNGDRTADLVLPDARGNLRTVGGNTDPDTAASAGAAAAPGNDQTHKTTWNDYDITHRGTLDRAARVDQLIVHNTSHADLKEVLYLIENDGHGNFGEAASRPLDRPTDCSLTLGAPAETCPESHNATWSDVTQISAIGTPEGEVTQEGQKPTATSALTVEKGELWLHRPSTVFAGQFGSSHLIPRAAGAGSWDDYELINPGPANGPTSTAGGTVRQATVWSRHRATGTIRAYPITGGTATDYTSLTDPAGGRVLGTVDTAAYPEVGSVGDLDGDQVADLWARTAAGEITVLRGVSDPSVAGRVVSLSSATEQGDALGAVLRLPLTGAADGRTPDLVGPSATAKTGLHPGTLSASGVSFVADTVGGRATTVAAFKRDKQDERNSGSLVAAPAPTTTEQAIDTTRSFTISAWANPSLDDGGVVASQDGLRASGFTLWPDMFQKRWRFAMARTDDDSWPYDMTDLGSTDAAVFQVGRWDRLTASYNADSGLMSLYVNGVLAGTGLHTQKSGITGPLVLGRYKLAGAPSAAFTGKISDVTVQARPTDPWSGASGPIAFSRGGKCADNHAGGTSPSNPIVIWDCNGSTPQLWSYDASKKALKVMGGCLDVTGGATAAGSTLGYYACNGSPAQQFIPMADGSVLHPASNRCLDLPWADTTNGTRLQIYDCNGTLAQKWSVTTRG</sequence>
<feature type="compositionally biased region" description="Polar residues" evidence="3">
    <location>
        <begin position="262"/>
        <end position="271"/>
    </location>
</feature>
<evidence type="ECO:0000256" key="4">
    <source>
        <dbReference type="SAM" id="SignalP"/>
    </source>
</evidence>
<feature type="compositionally biased region" description="Low complexity" evidence="3">
    <location>
        <begin position="60"/>
        <end position="74"/>
    </location>
</feature>
<feature type="compositionally biased region" description="Low complexity" evidence="3">
    <location>
        <begin position="793"/>
        <end position="808"/>
    </location>
</feature>
<dbReference type="RefSeq" id="WP_190225893.1">
    <property type="nucleotide sequence ID" value="NZ_BNBS01000136.1"/>
</dbReference>
<dbReference type="EMBL" id="BNDW01000117">
    <property type="protein sequence ID" value="GHI27870.1"/>
    <property type="molecule type" value="Genomic_DNA"/>
</dbReference>
<feature type="compositionally biased region" description="Low complexity" evidence="3">
    <location>
        <begin position="39"/>
        <end position="49"/>
    </location>
</feature>
<dbReference type="InterPro" id="IPR035992">
    <property type="entry name" value="Ricin_B-like_lectins"/>
</dbReference>
<evidence type="ECO:0000256" key="3">
    <source>
        <dbReference type="SAM" id="MobiDB-lite"/>
    </source>
</evidence>
<evidence type="ECO:0000259" key="6">
    <source>
        <dbReference type="SMART" id="SM00560"/>
    </source>
</evidence>
<dbReference type="InterPro" id="IPR006558">
    <property type="entry name" value="LamG-like"/>
</dbReference>
<dbReference type="InterPro" id="IPR000772">
    <property type="entry name" value="Ricin_B_lectin"/>
</dbReference>
<comment type="caution">
    <text evidence="7">The sequence shown here is derived from an EMBL/GenBank/DDBJ whole genome shotgun (WGS) entry which is preliminary data.</text>
</comment>